<protein>
    <submittedName>
        <fullName evidence="1">Uncharacterized protein</fullName>
    </submittedName>
</protein>
<evidence type="ECO:0000313" key="1">
    <source>
        <dbReference type="EMBL" id="CAB4046234.1"/>
    </source>
</evidence>
<proteinExistence type="predicted"/>
<keyword evidence="2" id="KW-1185">Reference proteome</keyword>
<dbReference type="Gene3D" id="2.40.70.10">
    <property type="entry name" value="Acid Proteases"/>
    <property type="match status" value="1"/>
</dbReference>
<dbReference type="InterPro" id="IPR021109">
    <property type="entry name" value="Peptidase_aspartic_dom_sf"/>
</dbReference>
<accession>A0A6S7KTP8</accession>
<reference evidence="1" key="1">
    <citation type="submission" date="2020-04" db="EMBL/GenBank/DDBJ databases">
        <authorList>
            <person name="Alioto T."/>
            <person name="Alioto T."/>
            <person name="Gomez Garrido J."/>
        </authorList>
    </citation>
    <scope>NUCLEOTIDE SEQUENCE</scope>
    <source>
        <strain evidence="1">A484AB</strain>
    </source>
</reference>
<dbReference type="Proteomes" id="UP001152795">
    <property type="component" value="Unassembled WGS sequence"/>
</dbReference>
<sequence length="151" mass="16914">MFQVPRPNLPPGKRTRRPAIRAVVGRQEEPIPQTAATITNEELPPTFFDESSRQSVRVHDTISNISMVADTGATWSIMPAEDRSTLPRLDLFRQASGVPIAIYDYKERQFDIGLGKVFHHKFFLGDVNETLLGYDFLARNDIAVDCAAGKL</sequence>
<dbReference type="AlphaFoldDB" id="A0A6S7KTP8"/>
<feature type="non-terminal residue" evidence="1">
    <location>
        <position position="151"/>
    </location>
</feature>
<comment type="caution">
    <text evidence="1">The sequence shown here is derived from an EMBL/GenBank/DDBJ whole genome shotgun (WGS) entry which is preliminary data.</text>
</comment>
<evidence type="ECO:0000313" key="2">
    <source>
        <dbReference type="Proteomes" id="UP001152795"/>
    </source>
</evidence>
<dbReference type="OrthoDB" id="6500668at2759"/>
<dbReference type="SUPFAM" id="SSF50630">
    <property type="entry name" value="Acid proteases"/>
    <property type="match status" value="1"/>
</dbReference>
<dbReference type="EMBL" id="CACRXK020047995">
    <property type="protein sequence ID" value="CAB4046234.1"/>
    <property type="molecule type" value="Genomic_DNA"/>
</dbReference>
<gene>
    <name evidence="1" type="ORF">PACLA_8A076954</name>
</gene>
<organism evidence="1 2">
    <name type="scientific">Paramuricea clavata</name>
    <name type="common">Red gorgonian</name>
    <name type="synonym">Violescent sea-whip</name>
    <dbReference type="NCBI Taxonomy" id="317549"/>
    <lineage>
        <taxon>Eukaryota</taxon>
        <taxon>Metazoa</taxon>
        <taxon>Cnidaria</taxon>
        <taxon>Anthozoa</taxon>
        <taxon>Octocorallia</taxon>
        <taxon>Malacalcyonacea</taxon>
        <taxon>Plexauridae</taxon>
        <taxon>Paramuricea</taxon>
    </lineage>
</organism>
<name>A0A6S7KTP8_PARCT</name>